<accession>A0AA38CE16</accession>
<proteinExistence type="predicted"/>
<protein>
    <submittedName>
        <fullName evidence="1">Uncharacterized protein</fullName>
    </submittedName>
</protein>
<comment type="caution">
    <text evidence="1">The sequence shown here is derived from an EMBL/GenBank/DDBJ whole genome shotgun (WGS) entry which is preliminary data.</text>
</comment>
<reference evidence="1 2" key="1">
    <citation type="journal article" date="2021" name="Nat. Plants">
        <title>The Taxus genome provides insights into paclitaxel biosynthesis.</title>
        <authorList>
            <person name="Xiong X."/>
            <person name="Gou J."/>
            <person name="Liao Q."/>
            <person name="Li Y."/>
            <person name="Zhou Q."/>
            <person name="Bi G."/>
            <person name="Li C."/>
            <person name="Du R."/>
            <person name="Wang X."/>
            <person name="Sun T."/>
            <person name="Guo L."/>
            <person name="Liang H."/>
            <person name="Lu P."/>
            <person name="Wu Y."/>
            <person name="Zhang Z."/>
            <person name="Ro D.K."/>
            <person name="Shang Y."/>
            <person name="Huang S."/>
            <person name="Yan J."/>
        </authorList>
    </citation>
    <scope>NUCLEOTIDE SEQUENCE [LARGE SCALE GENOMIC DNA]</scope>
    <source>
        <strain evidence="1">Ta-2019</strain>
    </source>
</reference>
<dbReference type="AlphaFoldDB" id="A0AA38CE16"/>
<evidence type="ECO:0000313" key="2">
    <source>
        <dbReference type="Proteomes" id="UP000824469"/>
    </source>
</evidence>
<dbReference type="Proteomes" id="UP000824469">
    <property type="component" value="Unassembled WGS sequence"/>
</dbReference>
<keyword evidence="2" id="KW-1185">Reference proteome</keyword>
<feature type="non-terminal residue" evidence="1">
    <location>
        <position position="50"/>
    </location>
</feature>
<name>A0AA38CE16_TAXCH</name>
<sequence length="50" mass="5711">LICEGDSLEDDLGDKEAIQETVIEYACKKGSWYYDISDIKDLIMKMATHL</sequence>
<dbReference type="EMBL" id="JAHRHJ020000011">
    <property type="protein sequence ID" value="KAH9294633.1"/>
    <property type="molecule type" value="Genomic_DNA"/>
</dbReference>
<organism evidence="1 2">
    <name type="scientific">Taxus chinensis</name>
    <name type="common">Chinese yew</name>
    <name type="synonym">Taxus wallichiana var. chinensis</name>
    <dbReference type="NCBI Taxonomy" id="29808"/>
    <lineage>
        <taxon>Eukaryota</taxon>
        <taxon>Viridiplantae</taxon>
        <taxon>Streptophyta</taxon>
        <taxon>Embryophyta</taxon>
        <taxon>Tracheophyta</taxon>
        <taxon>Spermatophyta</taxon>
        <taxon>Pinopsida</taxon>
        <taxon>Pinidae</taxon>
        <taxon>Conifers II</taxon>
        <taxon>Cupressales</taxon>
        <taxon>Taxaceae</taxon>
        <taxon>Taxus</taxon>
    </lineage>
</organism>
<evidence type="ECO:0000313" key="1">
    <source>
        <dbReference type="EMBL" id="KAH9294633.1"/>
    </source>
</evidence>
<gene>
    <name evidence="1" type="ORF">KI387_038221</name>
</gene>
<feature type="non-terminal residue" evidence="1">
    <location>
        <position position="1"/>
    </location>
</feature>